<dbReference type="RefSeq" id="WP_136131241.1">
    <property type="nucleotide sequence ID" value="NZ_PDKT01000005.1"/>
</dbReference>
<feature type="domain" description="SecD export protein N-terminal TM" evidence="13">
    <location>
        <begin position="2"/>
        <end position="103"/>
    </location>
</feature>
<dbReference type="Proteomes" id="UP000296153">
    <property type="component" value="Unassembled WGS sequence"/>
</dbReference>
<evidence type="ECO:0000256" key="9">
    <source>
        <dbReference type="ARBA" id="ARBA00060774"/>
    </source>
</evidence>
<dbReference type="InterPro" id="IPR055344">
    <property type="entry name" value="SecD_SecF_C_bact"/>
</dbReference>
<evidence type="ECO:0000259" key="13">
    <source>
        <dbReference type="Pfam" id="PF13721"/>
    </source>
</evidence>
<dbReference type="SUPFAM" id="SSF82866">
    <property type="entry name" value="Multidrug efflux transporter AcrB transmembrane domain"/>
    <property type="match status" value="1"/>
</dbReference>
<keyword evidence="8 11" id="KW-0472">Membrane</keyword>
<dbReference type="InterPro" id="IPR048634">
    <property type="entry name" value="SecD_SecF_C"/>
</dbReference>
<dbReference type="FunFam" id="3.30.1360.200:FF:000001">
    <property type="entry name" value="Protein translocase subunit SecD"/>
    <property type="match status" value="1"/>
</dbReference>
<dbReference type="Pfam" id="PF13721">
    <property type="entry name" value="SecD-TM1"/>
    <property type="match status" value="1"/>
</dbReference>
<dbReference type="Gene3D" id="3.30.70.3400">
    <property type="match status" value="1"/>
</dbReference>
<dbReference type="HAMAP" id="MF_01463_B">
    <property type="entry name" value="SecD_B"/>
    <property type="match status" value="1"/>
</dbReference>
<feature type="domain" description="Protein translocase subunit SecDF P1" evidence="14">
    <location>
        <begin position="226"/>
        <end position="284"/>
    </location>
</feature>
<evidence type="ECO:0000259" key="12">
    <source>
        <dbReference type="Pfam" id="PF02355"/>
    </source>
</evidence>
<feature type="transmembrane region" description="Helical" evidence="11">
    <location>
        <begin position="505"/>
        <end position="523"/>
    </location>
</feature>
<dbReference type="InterPro" id="IPR048631">
    <property type="entry name" value="SecD_1st"/>
</dbReference>
<evidence type="ECO:0000256" key="8">
    <source>
        <dbReference type="ARBA" id="ARBA00023136"/>
    </source>
</evidence>
<feature type="transmembrane region" description="Helical" evidence="11">
    <location>
        <begin position="576"/>
        <end position="604"/>
    </location>
</feature>
<dbReference type="AlphaFoldDB" id="A0A2P5SZE7"/>
<dbReference type="EMBL" id="PDKT01000005">
    <property type="protein sequence ID" value="PPI87718.1"/>
    <property type="molecule type" value="Genomic_DNA"/>
</dbReference>
<dbReference type="InterPro" id="IPR054384">
    <property type="entry name" value="SecDF_P1_head"/>
</dbReference>
<comment type="subcellular location">
    <subcellularLocation>
        <location evidence="1 11">Cell membrane</location>
        <topology evidence="1 11">Multi-pass membrane protein</topology>
    </subcellularLocation>
</comment>
<evidence type="ECO:0000256" key="6">
    <source>
        <dbReference type="ARBA" id="ARBA00022989"/>
    </source>
</evidence>
<feature type="transmembrane region" description="Helical" evidence="11">
    <location>
        <begin position="548"/>
        <end position="570"/>
    </location>
</feature>
<dbReference type="NCBIfam" id="TIGR01129">
    <property type="entry name" value="secD"/>
    <property type="match status" value="1"/>
</dbReference>
<evidence type="ECO:0000256" key="3">
    <source>
        <dbReference type="ARBA" id="ARBA00022475"/>
    </source>
</evidence>
<comment type="function">
    <text evidence="11">Part of the Sec protein translocase complex. Interacts with the SecYEG preprotein conducting channel. SecDF uses the proton motive force (PMF) to complete protein translocation after the ATP-dependent function of SecA.</text>
</comment>
<evidence type="ECO:0000256" key="11">
    <source>
        <dbReference type="HAMAP-Rule" id="MF_01463"/>
    </source>
</evidence>
<keyword evidence="6 11" id="KW-1133">Transmembrane helix</keyword>
<dbReference type="GO" id="GO:0065002">
    <property type="term" value="P:intracellular protein transmembrane transport"/>
    <property type="evidence" value="ECO:0007669"/>
    <property type="project" value="UniProtKB-UniRule"/>
</dbReference>
<comment type="subunit">
    <text evidence="11">Forms a complex with SecF. Part of the essential Sec protein translocation apparatus which comprises SecA, SecYEG and auxiliary proteins SecDF-YajC and YidC.</text>
</comment>
<keyword evidence="3 11" id="KW-1003">Cell membrane</keyword>
<feature type="transmembrane region" description="Helical" evidence="11">
    <location>
        <begin position="478"/>
        <end position="499"/>
    </location>
</feature>
<keyword evidence="7 11" id="KW-0811">Translocation</keyword>
<protein>
    <recommendedName>
        <fullName evidence="10 11">Protein translocase subunit SecD</fullName>
    </recommendedName>
</protein>
<comment type="caution">
    <text evidence="16">The sequence shown here is derived from an EMBL/GenBank/DDBJ whole genome shotgun (WGS) entry which is preliminary data.</text>
</comment>
<evidence type="ECO:0000256" key="7">
    <source>
        <dbReference type="ARBA" id="ARBA00023010"/>
    </source>
</evidence>
<reference evidence="16 17" key="1">
    <citation type="journal article" date="2018" name="Genome Biol. Evol.">
        <title>Cladogenesis and Genomic Streamlining in Extracellular Endosymbionts of Tropical Stink Bugs.</title>
        <authorList>
            <person name="Otero-Bravo A."/>
            <person name="Goffredi S."/>
            <person name="Sabree Z.L."/>
        </authorList>
    </citation>
    <scope>NUCLEOTIDE SEQUENCE [LARGE SCALE GENOMIC DNA]</scope>
    <source>
        <strain evidence="16 17">SoEE</strain>
    </source>
</reference>
<evidence type="ECO:0000256" key="4">
    <source>
        <dbReference type="ARBA" id="ARBA00022692"/>
    </source>
</evidence>
<dbReference type="Pfam" id="PF02355">
    <property type="entry name" value="SecD_SecF_C"/>
    <property type="match status" value="1"/>
</dbReference>
<evidence type="ECO:0000313" key="16">
    <source>
        <dbReference type="EMBL" id="PPI87718.1"/>
    </source>
</evidence>
<organism evidence="16 17">
    <name type="scientific">Candidatus Pantoea edessiphila</name>
    <dbReference type="NCBI Taxonomy" id="2044610"/>
    <lineage>
        <taxon>Bacteria</taxon>
        <taxon>Pseudomonadati</taxon>
        <taxon>Pseudomonadota</taxon>
        <taxon>Gammaproteobacteria</taxon>
        <taxon>Enterobacterales</taxon>
        <taxon>Erwiniaceae</taxon>
        <taxon>Pantoea</taxon>
    </lineage>
</organism>
<dbReference type="GO" id="GO:0005886">
    <property type="term" value="C:plasma membrane"/>
    <property type="evidence" value="ECO:0007669"/>
    <property type="project" value="UniProtKB-SubCell"/>
</dbReference>
<evidence type="ECO:0000256" key="5">
    <source>
        <dbReference type="ARBA" id="ARBA00022927"/>
    </source>
</evidence>
<dbReference type="NCBIfam" id="TIGR00916">
    <property type="entry name" value="2A0604s01"/>
    <property type="match status" value="1"/>
</dbReference>
<evidence type="ECO:0000259" key="14">
    <source>
        <dbReference type="Pfam" id="PF21760"/>
    </source>
</evidence>
<proteinExistence type="inferred from homology"/>
<dbReference type="Pfam" id="PF22599">
    <property type="entry name" value="SecDF_P1_head"/>
    <property type="match status" value="1"/>
</dbReference>
<name>A0A2P5SZE7_9GAMM</name>
<keyword evidence="4 11" id="KW-0812">Transmembrane</keyword>
<comment type="caution">
    <text evidence="11">Lacks conserved residue(s) required for the propagation of feature annotation.</text>
</comment>
<evidence type="ECO:0000256" key="2">
    <source>
        <dbReference type="ARBA" id="ARBA00022448"/>
    </source>
</evidence>
<dbReference type="PANTHER" id="PTHR30081">
    <property type="entry name" value="PROTEIN-EXPORT MEMBRANE PROTEIN SEC"/>
    <property type="match status" value="1"/>
</dbReference>
<dbReference type="GO" id="GO:0043952">
    <property type="term" value="P:protein transport by the Sec complex"/>
    <property type="evidence" value="ECO:0007669"/>
    <property type="project" value="UniProtKB-UniRule"/>
</dbReference>
<evidence type="ECO:0000256" key="10">
    <source>
        <dbReference type="ARBA" id="ARBA00068220"/>
    </source>
</evidence>
<dbReference type="GO" id="GO:0015450">
    <property type="term" value="F:protein-transporting ATPase activity"/>
    <property type="evidence" value="ECO:0007669"/>
    <property type="project" value="InterPro"/>
</dbReference>
<dbReference type="OrthoDB" id="9805019at2"/>
<dbReference type="GO" id="GO:0006605">
    <property type="term" value="P:protein targeting"/>
    <property type="evidence" value="ECO:0007669"/>
    <property type="project" value="UniProtKB-UniRule"/>
</dbReference>
<sequence>MLNRYPMWKYVLLSLIVIISALYAIPNLYGEDPAVQIISKNNDFNNQKIFYTIKKLLKQNNIKYKSISTKNGIITALFNNIDTQLLAHDTIAKKISKKYIVALNLVPATPNWLNVIAASPIKLGFDLRGGVQFLIEADIHNLLKKIQHQNINNIRNDLIKRNIPYTKIYSNKMYSVKINFNNFQDLNNALVYLRSIHKNLLIEINDHSLIVTINLPYINQLKKRVIEQNIAILRNRINQLGISESSVQRQGSEYILINLPGIQNIAHAKGLIGATATLEFRLVNTDINSALISKKIIPFDSEIKYMTNGQPIVLNKEVILTGDHITYSNVNIDEYSNPEVDITLDSIGGDIIASFTKNNLGKLIATLFIEYKDSGKKDSQGHAVLIKNEEVINVANIGSQLSNNFRITGIKNITNARQLSMLLRAGALVAPIHIIEERTVGPAVGKQNIVRGLKACVCGLLSCVFFMVFFYKKFGLISISALLINLIIIIGIISILPGITLTMSGIAGIVLTLAVSIDSNILINERIKEEIYNGCSIQKAINKGYKHALSSIIDSNITTLIKSIILYAFGTGFIRGFAIMTIIGILTSMFTAILITKAIVNLIYGNRNITKLSI</sequence>
<evidence type="ECO:0000313" key="17">
    <source>
        <dbReference type="Proteomes" id="UP000296153"/>
    </source>
</evidence>
<evidence type="ECO:0000256" key="1">
    <source>
        <dbReference type="ARBA" id="ARBA00004651"/>
    </source>
</evidence>
<dbReference type="InterPro" id="IPR005791">
    <property type="entry name" value="SecD"/>
</dbReference>
<accession>A0A2P5SZE7</accession>
<keyword evidence="5 11" id="KW-0653">Protein transport</keyword>
<dbReference type="Gene3D" id="1.20.1640.10">
    <property type="entry name" value="Multidrug efflux transporter AcrB transmembrane domain"/>
    <property type="match status" value="1"/>
</dbReference>
<dbReference type="Gene3D" id="3.30.1360.200">
    <property type="match status" value="1"/>
</dbReference>
<evidence type="ECO:0000259" key="15">
    <source>
        <dbReference type="Pfam" id="PF22599"/>
    </source>
</evidence>
<feature type="domain" description="SecDF P1 head subdomain" evidence="15">
    <location>
        <begin position="305"/>
        <end position="430"/>
    </location>
</feature>
<feature type="transmembrane region" description="Helical" evidence="11">
    <location>
        <begin position="452"/>
        <end position="471"/>
    </location>
</feature>
<feature type="domain" description="Protein export membrane protein SecD/SecF C-terminal" evidence="12">
    <location>
        <begin position="432"/>
        <end position="603"/>
    </location>
</feature>
<comment type="similarity">
    <text evidence="9 11">Belongs to the SecD/SecF family. SecD subfamily.</text>
</comment>
<keyword evidence="2 11" id="KW-0813">Transport</keyword>
<dbReference type="Pfam" id="PF21760">
    <property type="entry name" value="SecD_1st"/>
    <property type="match status" value="1"/>
</dbReference>
<dbReference type="InterPro" id="IPR027398">
    <property type="entry name" value="SecD-TM"/>
</dbReference>
<dbReference type="FunFam" id="1.20.1640.10:FF:000004">
    <property type="entry name" value="Protein translocase subunit SecD"/>
    <property type="match status" value="1"/>
</dbReference>
<gene>
    <name evidence="11 16" type="primary">secD</name>
    <name evidence="16" type="ORF">CRV12_03285</name>
</gene>
<dbReference type="PANTHER" id="PTHR30081:SF1">
    <property type="entry name" value="PROTEIN TRANSLOCASE SUBUNIT SECD"/>
    <property type="match status" value="1"/>
</dbReference>
<dbReference type="InterPro" id="IPR022813">
    <property type="entry name" value="SecD/SecF_arch_bac"/>
</dbReference>